<reference evidence="11" key="2">
    <citation type="journal article" date="2021" name="PeerJ">
        <title>Extensive microbial diversity within the chicken gut microbiome revealed by metagenomics and culture.</title>
        <authorList>
            <person name="Gilroy R."/>
            <person name="Ravi A."/>
            <person name="Getino M."/>
            <person name="Pursley I."/>
            <person name="Horton D.L."/>
            <person name="Alikhan N.F."/>
            <person name="Baker D."/>
            <person name="Gharbi K."/>
            <person name="Hall N."/>
            <person name="Watson M."/>
            <person name="Adriaenssens E.M."/>
            <person name="Foster-Nyarko E."/>
            <person name="Jarju S."/>
            <person name="Secka A."/>
            <person name="Antonio M."/>
            <person name="Oren A."/>
            <person name="Chaudhuri R.R."/>
            <person name="La Ragione R."/>
            <person name="Hildebrand F."/>
            <person name="Pallen M.J."/>
        </authorList>
    </citation>
    <scope>NUCLEOTIDE SEQUENCE</scope>
    <source>
        <strain evidence="11">ChiSjej6B24-2974</strain>
    </source>
</reference>
<evidence type="ECO:0000256" key="5">
    <source>
        <dbReference type="ARBA" id="ARBA00022840"/>
    </source>
</evidence>
<accession>A0A9D1CWI6</accession>
<dbReference type="InterPro" id="IPR025200">
    <property type="entry name" value="PPK_C_dom2"/>
</dbReference>
<evidence type="ECO:0000259" key="9">
    <source>
        <dbReference type="Pfam" id="PF13090"/>
    </source>
</evidence>
<dbReference type="Gene3D" id="1.20.58.310">
    <property type="entry name" value="Polyphosphate kinase N-terminal domain"/>
    <property type="match status" value="1"/>
</dbReference>
<dbReference type="EMBL" id="DVFZ01000006">
    <property type="protein sequence ID" value="HIQ81530.1"/>
    <property type="molecule type" value="Genomic_DNA"/>
</dbReference>
<evidence type="ECO:0000259" key="8">
    <source>
        <dbReference type="Pfam" id="PF13089"/>
    </source>
</evidence>
<organism evidence="11 12">
    <name type="scientific">Candidatus Pullichristensenella stercorigallinarum</name>
    <dbReference type="NCBI Taxonomy" id="2840909"/>
    <lineage>
        <taxon>Bacteria</taxon>
        <taxon>Bacillati</taxon>
        <taxon>Bacillota</taxon>
        <taxon>Clostridia</taxon>
        <taxon>Candidatus Pullichristensenella</taxon>
    </lineage>
</organism>
<dbReference type="SUPFAM" id="SSF143724">
    <property type="entry name" value="PHP14-like"/>
    <property type="match status" value="1"/>
</dbReference>
<dbReference type="GO" id="GO:0005524">
    <property type="term" value="F:ATP binding"/>
    <property type="evidence" value="ECO:0007669"/>
    <property type="project" value="UniProtKB-KW"/>
</dbReference>
<keyword evidence="1 6" id="KW-0597">Phosphoprotein</keyword>
<dbReference type="Pfam" id="PF13089">
    <property type="entry name" value="PP_kinase_N"/>
    <property type="match status" value="1"/>
</dbReference>
<name>A0A9D1CWI6_9FIRM</name>
<keyword evidence="3" id="KW-0547">Nucleotide-binding</keyword>
<dbReference type="Pfam" id="PF13090">
    <property type="entry name" value="PP_kinase_C"/>
    <property type="match status" value="1"/>
</dbReference>
<sequence length="616" mass="70486">MTAGFSYTQNRELSWLKFNERVLEEACADEVPLYERLKFIAIFTSNLDEFFMVRVGSLFDMAVDGDSQIDNKTGLSPSQQLEKIYHAVEPLYKKRDRYFRELEKSLRNYGIADMSMDELEGDDAVFVYDYWRSCILPVLSPQIVDDHHPFPFVANKAPYVAVELQKKKRTILGLISMPAALPMVLFLPGEGIRYVHIEQIVSRYAEEVFPAYPVLSRNIFCVTRNADISPEDEEFAPAGDFREKMKKLVKQRNRLAPVRLECAHPLKGFLFDTLSEKLGLSRPQIYVSHTPFLMGYVYGLSQKLDEDAQRVLCYRPFTPQLVRNSLFDFPRGQDVLLSYPYESMQPFLRLIRRAANDPSVTSIQITIYRLAKDAKLIDFLCAAAENGKEVLVLIELRARFDEQNNIDWSERLERAGCRVIYGFEGFKVHSKVCLITRLEHGNPRYITQIATGNYNEKTAAQYTDLSLITADQNIGRDAAEFFRNMSIGNLEEEYKHLLVAPKCMKSRIMELIDEEIQKGKDGQIILKVNSVTDLDVINKLAEASCAGVRILMLVRGICCLLPGVPGHTENIRVFSIVGRFLEHSRIYSFGAGSEQKLYISSADLMTRNMQRRVEVA</sequence>
<dbReference type="Proteomes" id="UP000824260">
    <property type="component" value="Unassembled WGS sequence"/>
</dbReference>
<comment type="similarity">
    <text evidence="6">Belongs to the polyphosphate kinase 1 (PPK1) family.</text>
</comment>
<evidence type="ECO:0000313" key="11">
    <source>
        <dbReference type="EMBL" id="HIQ81530.1"/>
    </source>
</evidence>
<evidence type="ECO:0000259" key="7">
    <source>
        <dbReference type="Pfam" id="PF02503"/>
    </source>
</evidence>
<protein>
    <recommendedName>
        <fullName evidence="6">Polyphosphate kinase</fullName>
        <ecNumber evidence="6">2.7.4.1</ecNumber>
    </recommendedName>
</protein>
<dbReference type="InterPro" id="IPR024953">
    <property type="entry name" value="PP_kinase_middle"/>
</dbReference>
<dbReference type="AlphaFoldDB" id="A0A9D1CWI6"/>
<gene>
    <name evidence="11" type="primary">ppk1</name>
    <name evidence="11" type="ORF">IAA52_00325</name>
</gene>
<comment type="function">
    <text evidence="6">Catalyzes the reversible transfer of the terminal phosphate of ATP to form a long-chain polyphosphate (polyP).</text>
</comment>
<evidence type="ECO:0000256" key="4">
    <source>
        <dbReference type="ARBA" id="ARBA00022777"/>
    </source>
</evidence>
<keyword evidence="4 11" id="KW-0418">Kinase</keyword>
<evidence type="ECO:0000259" key="10">
    <source>
        <dbReference type="Pfam" id="PF17941"/>
    </source>
</evidence>
<dbReference type="SUPFAM" id="SSF140356">
    <property type="entry name" value="PPK N-terminal domain-like"/>
    <property type="match status" value="1"/>
</dbReference>
<dbReference type="CDD" id="cd09166">
    <property type="entry name" value="PLDc_PPK1_C1_unchar"/>
    <property type="match status" value="1"/>
</dbReference>
<feature type="domain" description="Polyphosphate kinase middle" evidence="7">
    <location>
        <begin position="125"/>
        <end position="294"/>
    </location>
</feature>
<dbReference type="GO" id="GO:0008976">
    <property type="term" value="F:polyphosphate kinase activity"/>
    <property type="evidence" value="ECO:0007669"/>
    <property type="project" value="UniProtKB-EC"/>
</dbReference>
<dbReference type="InterPro" id="IPR003414">
    <property type="entry name" value="PP_kinase"/>
</dbReference>
<dbReference type="SUPFAM" id="SSF56024">
    <property type="entry name" value="Phospholipase D/nuclease"/>
    <property type="match status" value="2"/>
</dbReference>
<dbReference type="EC" id="2.7.4.1" evidence="6"/>
<evidence type="ECO:0000256" key="1">
    <source>
        <dbReference type="ARBA" id="ARBA00022553"/>
    </source>
</evidence>
<comment type="PTM">
    <text evidence="6">An intermediate of this reaction is the autophosphorylated ppk in which a phosphate is covalently linked to a histidine residue through a N-P bond.</text>
</comment>
<feature type="domain" description="Polyphosphate kinase C-terminal" evidence="10">
    <location>
        <begin position="327"/>
        <end position="486"/>
    </location>
</feature>
<evidence type="ECO:0000313" key="12">
    <source>
        <dbReference type="Proteomes" id="UP000824260"/>
    </source>
</evidence>
<evidence type="ECO:0000256" key="6">
    <source>
        <dbReference type="RuleBase" id="RU003800"/>
    </source>
</evidence>
<reference evidence="11" key="1">
    <citation type="submission" date="2020-10" db="EMBL/GenBank/DDBJ databases">
        <authorList>
            <person name="Gilroy R."/>
        </authorList>
    </citation>
    <scope>NUCLEOTIDE SEQUENCE</scope>
    <source>
        <strain evidence="11">ChiSjej6B24-2974</strain>
    </source>
</reference>
<evidence type="ECO:0000256" key="2">
    <source>
        <dbReference type="ARBA" id="ARBA00022679"/>
    </source>
</evidence>
<dbReference type="Pfam" id="PF02503">
    <property type="entry name" value="PP_kinase"/>
    <property type="match status" value="1"/>
</dbReference>
<dbReference type="NCBIfam" id="TIGR03705">
    <property type="entry name" value="poly_P_kin"/>
    <property type="match status" value="1"/>
</dbReference>
<feature type="non-terminal residue" evidence="11">
    <location>
        <position position="616"/>
    </location>
</feature>
<dbReference type="GO" id="GO:0009358">
    <property type="term" value="C:polyphosphate kinase complex"/>
    <property type="evidence" value="ECO:0007669"/>
    <property type="project" value="InterPro"/>
</dbReference>
<keyword evidence="2 6" id="KW-0808">Transferase</keyword>
<comment type="catalytic activity">
    <reaction evidence="6">
        <text>[phosphate](n) + ATP = [phosphate](n+1) + ADP</text>
        <dbReference type="Rhea" id="RHEA:19573"/>
        <dbReference type="Rhea" id="RHEA-COMP:9859"/>
        <dbReference type="Rhea" id="RHEA-COMP:14280"/>
        <dbReference type="ChEBI" id="CHEBI:16838"/>
        <dbReference type="ChEBI" id="CHEBI:30616"/>
        <dbReference type="ChEBI" id="CHEBI:456216"/>
        <dbReference type="EC" id="2.7.4.1"/>
    </reaction>
</comment>
<proteinExistence type="inferred from homology"/>
<dbReference type="PANTHER" id="PTHR30218:SF0">
    <property type="entry name" value="POLYPHOSPHATE KINASE"/>
    <property type="match status" value="1"/>
</dbReference>
<dbReference type="Gene3D" id="3.30.1840.10">
    <property type="entry name" value="Polyphosphate kinase middle domain"/>
    <property type="match status" value="1"/>
</dbReference>
<dbReference type="InterPro" id="IPR036832">
    <property type="entry name" value="PPK_N_dom_sf"/>
</dbReference>
<dbReference type="PANTHER" id="PTHR30218">
    <property type="entry name" value="POLYPHOSPHATE KINASE"/>
    <property type="match status" value="1"/>
</dbReference>
<dbReference type="GO" id="GO:0006799">
    <property type="term" value="P:polyphosphate biosynthetic process"/>
    <property type="evidence" value="ECO:0007669"/>
    <property type="project" value="InterPro"/>
</dbReference>
<dbReference type="Pfam" id="PF17941">
    <property type="entry name" value="PP_kinase_C_1"/>
    <property type="match status" value="1"/>
</dbReference>
<keyword evidence="5" id="KW-0067">ATP-binding</keyword>
<feature type="domain" description="Polyphosphate kinase N-terminal" evidence="8">
    <location>
        <begin position="9"/>
        <end position="111"/>
    </location>
</feature>
<comment type="caution">
    <text evidence="11">The sequence shown here is derived from an EMBL/GenBank/DDBJ whole genome shotgun (WGS) entry which is preliminary data.</text>
</comment>
<evidence type="ECO:0000256" key="3">
    <source>
        <dbReference type="ARBA" id="ARBA00022741"/>
    </source>
</evidence>
<dbReference type="Gene3D" id="3.30.870.10">
    <property type="entry name" value="Endonuclease Chain A"/>
    <property type="match status" value="2"/>
</dbReference>
<feature type="domain" description="Polyphosphate kinase C-terminal" evidence="9">
    <location>
        <begin position="497"/>
        <end position="615"/>
    </location>
</feature>
<dbReference type="InterPro" id="IPR036830">
    <property type="entry name" value="PP_kinase_middle_dom_sf"/>
</dbReference>
<dbReference type="InterPro" id="IPR041108">
    <property type="entry name" value="PP_kinase_C_1"/>
</dbReference>
<dbReference type="InterPro" id="IPR025198">
    <property type="entry name" value="PPK_N_dom"/>
</dbReference>